<gene>
    <name evidence="2" type="ORF">CYMTET_44762</name>
</gene>
<feature type="region of interest" description="Disordered" evidence="1">
    <location>
        <begin position="1"/>
        <end position="22"/>
    </location>
</feature>
<evidence type="ECO:0000256" key="1">
    <source>
        <dbReference type="SAM" id="MobiDB-lite"/>
    </source>
</evidence>
<accession>A0AAE0C1F0</accession>
<dbReference type="InterPro" id="IPR008928">
    <property type="entry name" value="6-hairpin_glycosidase_sf"/>
</dbReference>
<organism evidence="2 3">
    <name type="scientific">Cymbomonas tetramitiformis</name>
    <dbReference type="NCBI Taxonomy" id="36881"/>
    <lineage>
        <taxon>Eukaryota</taxon>
        <taxon>Viridiplantae</taxon>
        <taxon>Chlorophyta</taxon>
        <taxon>Pyramimonadophyceae</taxon>
        <taxon>Pyramimonadales</taxon>
        <taxon>Pyramimonadaceae</taxon>
        <taxon>Cymbomonas</taxon>
    </lineage>
</organism>
<dbReference type="Proteomes" id="UP001190700">
    <property type="component" value="Unassembled WGS sequence"/>
</dbReference>
<name>A0AAE0C1F0_9CHLO</name>
<evidence type="ECO:0008006" key="4">
    <source>
        <dbReference type="Google" id="ProtNLM"/>
    </source>
</evidence>
<dbReference type="Pfam" id="PF03663">
    <property type="entry name" value="Glyco_hydro_76"/>
    <property type="match status" value="1"/>
</dbReference>
<dbReference type="AlphaFoldDB" id="A0AAE0C1F0"/>
<keyword evidence="3" id="KW-1185">Reference proteome</keyword>
<evidence type="ECO:0000313" key="3">
    <source>
        <dbReference type="Proteomes" id="UP001190700"/>
    </source>
</evidence>
<dbReference type="PANTHER" id="PTHR47791">
    <property type="entry name" value="MEIOTICALLY UP-REGULATED GENE 191 PROTEIN"/>
    <property type="match status" value="1"/>
</dbReference>
<sequence length="434" mass="46949">MSPAGKGHHGREEDLRWEGIRQQQKPKRDIDIVHKAVEVLATRYYTGATGFVHGAGLWNVANTLEALANYLIYTETPPAAHVEAERKFFRERQALLGDTCDCPADAIDAQLSLTAEGLSEDSATAAEMAISLAGIGAHLFTEYNDDLLWWALAHARMFEWTRAPRYLVAAETIVNYTFEVAADSAVCGGGLWWKGAEDNNPPHAGKNAIENELAIAAAAKLYRLTGTKAHLDRATGLWLWFQQVGMLNSSTQLINDGIDTNEKSANFCKNNEGLTWTYNQGVILGGLIELSQVTGNASLIGQACAIADAVISRLTADGILREPVPDGFVEDPHNHDAVQFKGIFVRYLGYLKSHINAGGCFGGRCGCTSDAVMRYEVFLFANRASLLANATDRSAAGGELGPWTFTAVWTGPFNHSSALAQTSGLDLLNAAMAK</sequence>
<protein>
    <recommendedName>
        <fullName evidence="4">Glycoside hydrolase family 76 protein</fullName>
    </recommendedName>
</protein>
<dbReference type="PANTHER" id="PTHR47791:SF3">
    <property type="entry name" value="MEIOTICALLY UP-REGULATED GENE 191 PROTEIN"/>
    <property type="match status" value="1"/>
</dbReference>
<dbReference type="SUPFAM" id="SSF48208">
    <property type="entry name" value="Six-hairpin glycosidases"/>
    <property type="match status" value="1"/>
</dbReference>
<evidence type="ECO:0000313" key="2">
    <source>
        <dbReference type="EMBL" id="KAK3245685.1"/>
    </source>
</evidence>
<reference evidence="2 3" key="1">
    <citation type="journal article" date="2015" name="Genome Biol. Evol.">
        <title>Comparative Genomics of a Bacterivorous Green Alga Reveals Evolutionary Causalities and Consequences of Phago-Mixotrophic Mode of Nutrition.</title>
        <authorList>
            <person name="Burns J.A."/>
            <person name="Paasch A."/>
            <person name="Narechania A."/>
            <person name="Kim E."/>
        </authorList>
    </citation>
    <scope>NUCLEOTIDE SEQUENCE [LARGE SCALE GENOMIC DNA]</scope>
    <source>
        <strain evidence="2 3">PLY_AMNH</strain>
    </source>
</reference>
<proteinExistence type="predicted"/>
<feature type="compositionally biased region" description="Basic and acidic residues" evidence="1">
    <location>
        <begin position="10"/>
        <end position="19"/>
    </location>
</feature>
<dbReference type="Gene3D" id="1.50.10.20">
    <property type="match status" value="1"/>
</dbReference>
<dbReference type="InterPro" id="IPR053169">
    <property type="entry name" value="MUG_Protein"/>
</dbReference>
<dbReference type="InterPro" id="IPR005198">
    <property type="entry name" value="Glyco_hydro_76"/>
</dbReference>
<dbReference type="GO" id="GO:0005975">
    <property type="term" value="P:carbohydrate metabolic process"/>
    <property type="evidence" value="ECO:0007669"/>
    <property type="project" value="InterPro"/>
</dbReference>
<comment type="caution">
    <text evidence="2">The sequence shown here is derived from an EMBL/GenBank/DDBJ whole genome shotgun (WGS) entry which is preliminary data.</text>
</comment>
<dbReference type="EMBL" id="LGRX02030406">
    <property type="protein sequence ID" value="KAK3245685.1"/>
    <property type="molecule type" value="Genomic_DNA"/>
</dbReference>